<evidence type="ECO:0000259" key="1">
    <source>
        <dbReference type="Pfam" id="PF05193"/>
    </source>
</evidence>
<protein>
    <submittedName>
        <fullName evidence="2">Zn-dependent peptidase</fullName>
    </submittedName>
</protein>
<gene>
    <name evidence="2" type="ORF">J2S03_000742</name>
</gene>
<dbReference type="Gene3D" id="3.30.830.10">
    <property type="entry name" value="Metalloenzyme, LuxS/M16 peptidase-like"/>
    <property type="match status" value="2"/>
</dbReference>
<sequence>MAGFQRVDDGRIHVHVYATPRFKTRHFNVKFVQPLARDTVTPTALLPYLWMEGTQSYPTARAIMERADDLFGATVRTSIGKRGDRHVVEAYAGVPDEQAFRGATGLFQQAQALAAEVCSQPVLEGNAFPQRHVQREITLHKRRIESLFDDKIAWSMDRCLEAVYQGERFGLPRLGYVEDLGQLSGEQLRSVHHHLLNTADIHAYVVGNVGDADRAAQDVLTLLHAALERAGGGASGTDRTAAAEGPVNPLAHRSGDVRTVVDEQPVNQGKLNLGFRTGISCRDDDYPAMLVCNGILGGFPHSKLFVNVREKASLAYYASSRLDGLTGVLAVQTGIEINNYEQALSIIQEQVRAIQNGEISATELAYTKHGLRNQYLQANDQPMSLIDLNFAGVLAGQARELEELLKRIEAVTADDVVRVSSNIQLDTVYFLRNEVSRGA</sequence>
<dbReference type="Pfam" id="PF05193">
    <property type="entry name" value="Peptidase_M16_C"/>
    <property type="match status" value="1"/>
</dbReference>
<name>A0ABT9XGH5_9BACL</name>
<dbReference type="InterPro" id="IPR050361">
    <property type="entry name" value="MPP/UQCRC_Complex"/>
</dbReference>
<evidence type="ECO:0000313" key="2">
    <source>
        <dbReference type="EMBL" id="MDQ0188928.1"/>
    </source>
</evidence>
<proteinExistence type="predicted"/>
<dbReference type="Proteomes" id="UP001232973">
    <property type="component" value="Unassembled WGS sequence"/>
</dbReference>
<organism evidence="2 3">
    <name type="scientific">Alicyclobacillus cycloheptanicus</name>
    <dbReference type="NCBI Taxonomy" id="1457"/>
    <lineage>
        <taxon>Bacteria</taxon>
        <taxon>Bacillati</taxon>
        <taxon>Bacillota</taxon>
        <taxon>Bacilli</taxon>
        <taxon>Bacillales</taxon>
        <taxon>Alicyclobacillaceae</taxon>
        <taxon>Alicyclobacillus</taxon>
    </lineage>
</organism>
<dbReference type="PANTHER" id="PTHR11851:SF186">
    <property type="entry name" value="INACTIVE METALLOPROTEASE YMFF-RELATED"/>
    <property type="match status" value="1"/>
</dbReference>
<reference evidence="2 3" key="1">
    <citation type="submission" date="2023-07" db="EMBL/GenBank/DDBJ databases">
        <title>Genomic Encyclopedia of Type Strains, Phase IV (KMG-IV): sequencing the most valuable type-strain genomes for metagenomic binning, comparative biology and taxonomic classification.</title>
        <authorList>
            <person name="Goeker M."/>
        </authorList>
    </citation>
    <scope>NUCLEOTIDE SEQUENCE [LARGE SCALE GENOMIC DNA]</scope>
    <source>
        <strain evidence="2 3">DSM 4006</strain>
    </source>
</reference>
<dbReference type="InterPro" id="IPR007863">
    <property type="entry name" value="Peptidase_M16_C"/>
</dbReference>
<dbReference type="InterPro" id="IPR011249">
    <property type="entry name" value="Metalloenz_LuxS/M16"/>
</dbReference>
<dbReference type="NCBIfam" id="NF047422">
    <property type="entry name" value="YfmF_fam"/>
    <property type="match status" value="1"/>
</dbReference>
<accession>A0ABT9XGH5</accession>
<dbReference type="SUPFAM" id="SSF63411">
    <property type="entry name" value="LuxS/MPP-like metallohydrolase"/>
    <property type="match status" value="2"/>
</dbReference>
<dbReference type="PANTHER" id="PTHR11851">
    <property type="entry name" value="METALLOPROTEASE"/>
    <property type="match status" value="1"/>
</dbReference>
<dbReference type="EMBL" id="JAUSTP010000003">
    <property type="protein sequence ID" value="MDQ0188928.1"/>
    <property type="molecule type" value="Genomic_DNA"/>
</dbReference>
<dbReference type="RefSeq" id="WP_274456481.1">
    <property type="nucleotide sequence ID" value="NZ_CP067097.1"/>
</dbReference>
<evidence type="ECO:0000313" key="3">
    <source>
        <dbReference type="Proteomes" id="UP001232973"/>
    </source>
</evidence>
<comment type="caution">
    <text evidence="2">The sequence shown here is derived from an EMBL/GenBank/DDBJ whole genome shotgun (WGS) entry which is preliminary data.</text>
</comment>
<keyword evidence="3" id="KW-1185">Reference proteome</keyword>
<feature type="domain" description="Peptidase M16 C-terminal" evidence="1">
    <location>
        <begin position="183"/>
        <end position="371"/>
    </location>
</feature>